<evidence type="ECO:0000313" key="2">
    <source>
        <dbReference type="EMBL" id="KAL3072488.1"/>
    </source>
</evidence>
<organism evidence="2 3">
    <name type="scientific">Heterodera schachtii</name>
    <name type="common">Sugarbeet cyst nematode worm</name>
    <name type="synonym">Tylenchus schachtii</name>
    <dbReference type="NCBI Taxonomy" id="97005"/>
    <lineage>
        <taxon>Eukaryota</taxon>
        <taxon>Metazoa</taxon>
        <taxon>Ecdysozoa</taxon>
        <taxon>Nematoda</taxon>
        <taxon>Chromadorea</taxon>
        <taxon>Rhabditida</taxon>
        <taxon>Tylenchina</taxon>
        <taxon>Tylenchomorpha</taxon>
        <taxon>Tylenchoidea</taxon>
        <taxon>Heteroderidae</taxon>
        <taxon>Heteroderinae</taxon>
        <taxon>Heterodera</taxon>
    </lineage>
</organism>
<dbReference type="Gene3D" id="3.40.50.1820">
    <property type="entry name" value="alpha/beta hydrolase"/>
    <property type="match status" value="1"/>
</dbReference>
<dbReference type="InterPro" id="IPR002921">
    <property type="entry name" value="Fungal_lipase-type"/>
</dbReference>
<dbReference type="PANTHER" id="PTHR45908">
    <property type="entry name" value="PROTEIN CBG11750-RELATED"/>
    <property type="match status" value="1"/>
</dbReference>
<sequence length="277" mass="31511">MFPFVSLPTDLNPHKCLASCFGSEYEFGGRVSARANLGKCCGGWAENCAFEETACTVFSALREKAVYVVFQGTTSLQQLKHEFESFNFLVQLPMANGGGRVSLYYWNAFLRLWEGGLAVKLLRFTRRHPNFELRITGHSMGGALAALAASFIAHHKLIASGAQFNRRIRLYTFGAVHCGDRRWALELKRAVPDSFRVINHWDIVPQIARSVRIDYYHYGTEVWYNNLMSKGHPFRQCHDGQSAFCSVVVHPLLWNWLDHLFYFGTFVFSSCQLCMTA</sequence>
<evidence type="ECO:0000259" key="1">
    <source>
        <dbReference type="Pfam" id="PF01764"/>
    </source>
</evidence>
<dbReference type="Proteomes" id="UP001620645">
    <property type="component" value="Unassembled WGS sequence"/>
</dbReference>
<comment type="caution">
    <text evidence="2">The sequence shown here is derived from an EMBL/GenBank/DDBJ whole genome shotgun (WGS) entry which is preliminary data.</text>
</comment>
<dbReference type="InterPro" id="IPR029058">
    <property type="entry name" value="AB_hydrolase_fold"/>
</dbReference>
<gene>
    <name evidence="2" type="ORF">niasHS_017462</name>
</gene>
<feature type="domain" description="Fungal lipase-type" evidence="1">
    <location>
        <begin position="67"/>
        <end position="208"/>
    </location>
</feature>
<dbReference type="CDD" id="cd00519">
    <property type="entry name" value="Lipase_3"/>
    <property type="match status" value="1"/>
</dbReference>
<keyword evidence="3" id="KW-1185">Reference proteome</keyword>
<evidence type="ECO:0000313" key="3">
    <source>
        <dbReference type="Proteomes" id="UP001620645"/>
    </source>
</evidence>
<reference evidence="2 3" key="1">
    <citation type="submission" date="2024-10" db="EMBL/GenBank/DDBJ databases">
        <authorList>
            <person name="Kim D."/>
        </authorList>
    </citation>
    <scope>NUCLEOTIDE SEQUENCE [LARGE SCALE GENOMIC DNA]</scope>
    <source>
        <strain evidence="2">Taebaek</strain>
    </source>
</reference>
<proteinExistence type="predicted"/>
<dbReference type="AlphaFoldDB" id="A0ABD2I8K0"/>
<dbReference type="EMBL" id="JBICCN010000373">
    <property type="protein sequence ID" value="KAL3072488.1"/>
    <property type="molecule type" value="Genomic_DNA"/>
</dbReference>
<name>A0ABD2I8K0_HETSC</name>
<accession>A0ABD2I8K0</accession>
<dbReference type="SUPFAM" id="SSF53474">
    <property type="entry name" value="alpha/beta-Hydrolases"/>
    <property type="match status" value="1"/>
</dbReference>
<protein>
    <recommendedName>
        <fullName evidence="1">Fungal lipase-type domain-containing protein</fullName>
    </recommendedName>
</protein>
<dbReference type="Pfam" id="PF01764">
    <property type="entry name" value="Lipase_3"/>
    <property type="match status" value="1"/>
</dbReference>